<gene>
    <name evidence="1" type="ORF">SPELUC_LOCUS10654</name>
</gene>
<name>A0ACA9P7W8_9GLOM</name>
<evidence type="ECO:0000313" key="2">
    <source>
        <dbReference type="Proteomes" id="UP000789366"/>
    </source>
</evidence>
<proteinExistence type="predicted"/>
<accession>A0ACA9P7W8</accession>
<reference evidence="1" key="1">
    <citation type="submission" date="2021-06" db="EMBL/GenBank/DDBJ databases">
        <authorList>
            <person name="Kallberg Y."/>
            <person name="Tangrot J."/>
            <person name="Rosling A."/>
        </authorList>
    </citation>
    <scope>NUCLEOTIDE SEQUENCE</scope>
    <source>
        <strain evidence="1">28 12/20/2015</strain>
    </source>
</reference>
<organism evidence="1 2">
    <name type="scientific">Cetraspora pellucida</name>
    <dbReference type="NCBI Taxonomy" id="1433469"/>
    <lineage>
        <taxon>Eukaryota</taxon>
        <taxon>Fungi</taxon>
        <taxon>Fungi incertae sedis</taxon>
        <taxon>Mucoromycota</taxon>
        <taxon>Glomeromycotina</taxon>
        <taxon>Glomeromycetes</taxon>
        <taxon>Diversisporales</taxon>
        <taxon>Gigasporaceae</taxon>
        <taxon>Cetraspora</taxon>
    </lineage>
</organism>
<dbReference type="EMBL" id="CAJVPW010020462">
    <property type="protein sequence ID" value="CAG8689174.1"/>
    <property type="molecule type" value="Genomic_DNA"/>
</dbReference>
<feature type="non-terminal residue" evidence="1">
    <location>
        <position position="1"/>
    </location>
</feature>
<keyword evidence="2" id="KW-1185">Reference proteome</keyword>
<comment type="caution">
    <text evidence="1">The sequence shown here is derived from an EMBL/GenBank/DDBJ whole genome shotgun (WGS) entry which is preliminary data.</text>
</comment>
<feature type="non-terminal residue" evidence="1">
    <location>
        <position position="44"/>
    </location>
</feature>
<protein>
    <submittedName>
        <fullName evidence="1">12374_t:CDS:1</fullName>
    </submittedName>
</protein>
<evidence type="ECO:0000313" key="1">
    <source>
        <dbReference type="EMBL" id="CAG8689174.1"/>
    </source>
</evidence>
<sequence>VVLSSKYNNLEPTEPFLFQPEEFVKLNTLVQGSAELDDLETLEE</sequence>
<dbReference type="Proteomes" id="UP000789366">
    <property type="component" value="Unassembled WGS sequence"/>
</dbReference>